<feature type="transmembrane region" description="Helical" evidence="6">
    <location>
        <begin position="199"/>
        <end position="219"/>
    </location>
</feature>
<dbReference type="AlphaFoldDB" id="A0A0F9E6F6"/>
<feature type="transmembrane region" description="Helical" evidence="6">
    <location>
        <begin position="331"/>
        <end position="351"/>
    </location>
</feature>
<dbReference type="GO" id="GO:0048039">
    <property type="term" value="F:ubiquinone binding"/>
    <property type="evidence" value="ECO:0007669"/>
    <property type="project" value="TreeGrafter"/>
</dbReference>
<feature type="transmembrane region" description="Helical" evidence="6">
    <location>
        <begin position="88"/>
        <end position="115"/>
    </location>
</feature>
<keyword evidence="5 6" id="KW-0472">Membrane</keyword>
<dbReference type="GO" id="GO:0015990">
    <property type="term" value="P:electron transport coupled proton transport"/>
    <property type="evidence" value="ECO:0007669"/>
    <property type="project" value="TreeGrafter"/>
</dbReference>
<evidence type="ECO:0000256" key="5">
    <source>
        <dbReference type="ARBA" id="ARBA00023136"/>
    </source>
</evidence>
<dbReference type="InterPro" id="IPR010227">
    <property type="entry name" value="NADH_Q_OxRdtase_chainM/4"/>
</dbReference>
<organism evidence="8">
    <name type="scientific">marine sediment metagenome</name>
    <dbReference type="NCBI Taxonomy" id="412755"/>
    <lineage>
        <taxon>unclassified sequences</taxon>
        <taxon>metagenomes</taxon>
        <taxon>ecological metagenomes</taxon>
    </lineage>
</organism>
<evidence type="ECO:0000313" key="8">
    <source>
        <dbReference type="EMBL" id="KKL69613.1"/>
    </source>
</evidence>
<dbReference type="GO" id="GO:0003954">
    <property type="term" value="F:NADH dehydrogenase activity"/>
    <property type="evidence" value="ECO:0007669"/>
    <property type="project" value="TreeGrafter"/>
</dbReference>
<feature type="transmembrane region" description="Helical" evidence="6">
    <location>
        <begin position="35"/>
        <end position="62"/>
    </location>
</feature>
<dbReference type="GO" id="GO:0008137">
    <property type="term" value="F:NADH dehydrogenase (ubiquinone) activity"/>
    <property type="evidence" value="ECO:0007669"/>
    <property type="project" value="InterPro"/>
</dbReference>
<accession>A0A0F9E6F6</accession>
<proteinExistence type="inferred from homology"/>
<reference evidence="8" key="1">
    <citation type="journal article" date="2015" name="Nature">
        <title>Complex archaea that bridge the gap between prokaryotes and eukaryotes.</title>
        <authorList>
            <person name="Spang A."/>
            <person name="Saw J.H."/>
            <person name="Jorgensen S.L."/>
            <person name="Zaremba-Niedzwiedzka K."/>
            <person name="Martijn J."/>
            <person name="Lind A.E."/>
            <person name="van Eijk R."/>
            <person name="Schleper C."/>
            <person name="Guy L."/>
            <person name="Ettema T.J."/>
        </authorList>
    </citation>
    <scope>NUCLEOTIDE SEQUENCE</scope>
</reference>
<dbReference type="NCBIfam" id="TIGR01972">
    <property type="entry name" value="NDH_I_M"/>
    <property type="match status" value="1"/>
</dbReference>
<sequence length="401" mass="43713">MGVDGLSLALVALTGFLFLVAVLISWRIDLRPREYFAWILVLETSLLGVFSALDFVLFFIFWEIEVIPMFFLISIWGSGRKLYSAWKYVLYTLFGSSLMLVGILALGFTAGTFDIRELGQIGEIKGAILPAWTMFLLLIIAFGIKLPVVPFHTWLPDAHTDAPTAVSVILAGVLLKMGGYGILRLCFSIMPDVARDASVWLAGFAAVSIIYGALVTLMQTDLKRLIAYSSVSHMGYVLLGASALGTVGLAGAAMQMFTHGLITGLLFVLVGMIYDRTHTRNIGDLSGMAHRMPFIATMMVVAGLASLGLPSLAGFVSEVTVFLGTFAHHEFLTVLGVIGIVLTAGYILWMIQRVFWGELSDRWAEIGDATAWWERGPLLAMVAVIFLVGVYPAVILDLLET</sequence>
<evidence type="ECO:0000256" key="4">
    <source>
        <dbReference type="ARBA" id="ARBA00022989"/>
    </source>
</evidence>
<feature type="transmembrane region" description="Helical" evidence="6">
    <location>
        <begin position="378"/>
        <end position="399"/>
    </location>
</feature>
<evidence type="ECO:0000256" key="1">
    <source>
        <dbReference type="ARBA" id="ARBA00004141"/>
    </source>
</evidence>
<feature type="transmembrane region" description="Helical" evidence="6">
    <location>
        <begin position="6"/>
        <end position="28"/>
    </location>
</feature>
<gene>
    <name evidence="8" type="ORF">LCGC14_2113190</name>
</gene>
<dbReference type="PRINTS" id="PR01437">
    <property type="entry name" value="NUOXDRDTASE4"/>
</dbReference>
<evidence type="ECO:0000256" key="2">
    <source>
        <dbReference type="ARBA" id="ARBA00009025"/>
    </source>
</evidence>
<feature type="transmembrane region" description="Helical" evidence="6">
    <location>
        <begin position="225"/>
        <end position="249"/>
    </location>
</feature>
<comment type="caution">
    <text evidence="8">The sequence shown here is derived from an EMBL/GenBank/DDBJ whole genome shotgun (WGS) entry which is preliminary data.</text>
</comment>
<dbReference type="Pfam" id="PF00361">
    <property type="entry name" value="Proton_antipo_M"/>
    <property type="match status" value="1"/>
</dbReference>
<evidence type="ECO:0000259" key="7">
    <source>
        <dbReference type="Pfam" id="PF00361"/>
    </source>
</evidence>
<dbReference type="InterPro" id="IPR001750">
    <property type="entry name" value="ND/Mrp_TM"/>
</dbReference>
<evidence type="ECO:0000256" key="3">
    <source>
        <dbReference type="ARBA" id="ARBA00022692"/>
    </source>
</evidence>
<feature type="domain" description="NADH:quinone oxidoreductase/Mrp antiporter transmembrane" evidence="7">
    <location>
        <begin position="52"/>
        <end position="343"/>
    </location>
</feature>
<dbReference type="EMBL" id="LAZR01026158">
    <property type="protein sequence ID" value="KKL69613.1"/>
    <property type="molecule type" value="Genomic_DNA"/>
</dbReference>
<protein>
    <recommendedName>
        <fullName evidence="7">NADH:quinone oxidoreductase/Mrp antiporter transmembrane domain-containing protein</fullName>
    </recommendedName>
</protein>
<dbReference type="GO" id="GO:0016020">
    <property type="term" value="C:membrane"/>
    <property type="evidence" value="ECO:0007669"/>
    <property type="project" value="UniProtKB-SubCell"/>
</dbReference>
<feature type="transmembrane region" description="Helical" evidence="6">
    <location>
        <begin position="127"/>
        <end position="144"/>
    </location>
</feature>
<keyword evidence="4 6" id="KW-1133">Transmembrane helix</keyword>
<feature type="transmembrane region" description="Helical" evidence="6">
    <location>
        <begin position="256"/>
        <end position="274"/>
    </location>
</feature>
<dbReference type="GO" id="GO:0042773">
    <property type="term" value="P:ATP synthesis coupled electron transport"/>
    <property type="evidence" value="ECO:0007669"/>
    <property type="project" value="InterPro"/>
</dbReference>
<comment type="subcellular location">
    <subcellularLocation>
        <location evidence="1">Membrane</location>
        <topology evidence="1">Multi-pass membrane protein</topology>
    </subcellularLocation>
</comment>
<evidence type="ECO:0000256" key="6">
    <source>
        <dbReference type="SAM" id="Phobius"/>
    </source>
</evidence>
<feature type="non-terminal residue" evidence="8">
    <location>
        <position position="401"/>
    </location>
</feature>
<feature type="transmembrane region" description="Helical" evidence="6">
    <location>
        <begin position="294"/>
        <end position="319"/>
    </location>
</feature>
<name>A0A0F9E6F6_9ZZZZ</name>
<dbReference type="PANTHER" id="PTHR43507:SF1">
    <property type="entry name" value="NADH-UBIQUINONE OXIDOREDUCTASE CHAIN 4"/>
    <property type="match status" value="1"/>
</dbReference>
<feature type="transmembrane region" description="Helical" evidence="6">
    <location>
        <begin position="164"/>
        <end position="187"/>
    </location>
</feature>
<comment type="similarity">
    <text evidence="2">Belongs to the complex I subunit 4 family.</text>
</comment>
<dbReference type="InterPro" id="IPR003918">
    <property type="entry name" value="NADH_UbQ_OxRdtase"/>
</dbReference>
<keyword evidence="3 6" id="KW-0812">Transmembrane</keyword>
<dbReference type="PANTHER" id="PTHR43507">
    <property type="entry name" value="NADH-UBIQUINONE OXIDOREDUCTASE CHAIN 4"/>
    <property type="match status" value="1"/>
</dbReference>